<organism evidence="5 6">
    <name type="scientific">Pyxicephalus adspersus</name>
    <name type="common">African bullfrog</name>
    <dbReference type="NCBI Taxonomy" id="30357"/>
    <lineage>
        <taxon>Eukaryota</taxon>
        <taxon>Metazoa</taxon>
        <taxon>Chordata</taxon>
        <taxon>Craniata</taxon>
        <taxon>Vertebrata</taxon>
        <taxon>Euteleostomi</taxon>
        <taxon>Amphibia</taxon>
        <taxon>Batrachia</taxon>
        <taxon>Anura</taxon>
        <taxon>Neobatrachia</taxon>
        <taxon>Ranoidea</taxon>
        <taxon>Pyxicephalidae</taxon>
        <taxon>Pyxicephalinae</taxon>
        <taxon>Pyxicephalus</taxon>
    </lineage>
</organism>
<dbReference type="EMBL" id="DYDO01000001">
    <property type="protein sequence ID" value="DBA33620.1"/>
    <property type="molecule type" value="Genomic_DNA"/>
</dbReference>
<gene>
    <name evidence="5" type="ORF">GDO54_001273</name>
</gene>
<evidence type="ECO:0000256" key="4">
    <source>
        <dbReference type="SAM" id="Coils"/>
    </source>
</evidence>
<dbReference type="AlphaFoldDB" id="A0AAV3B6H0"/>
<dbReference type="GO" id="GO:0005634">
    <property type="term" value="C:nucleus"/>
    <property type="evidence" value="ECO:0007669"/>
    <property type="project" value="UniProtKB-SubCell"/>
</dbReference>
<dbReference type="PANTHER" id="PTHR13168:SF0">
    <property type="entry name" value="C-MYC-BINDING PROTEIN"/>
    <property type="match status" value="1"/>
</dbReference>
<keyword evidence="6" id="KW-1185">Reference proteome</keyword>
<evidence type="ECO:0000256" key="1">
    <source>
        <dbReference type="ARBA" id="ARBA00004123"/>
    </source>
</evidence>
<evidence type="ECO:0008006" key="7">
    <source>
        <dbReference type="Google" id="ProtNLM"/>
    </source>
</evidence>
<evidence type="ECO:0000313" key="5">
    <source>
        <dbReference type="EMBL" id="DBA33620.1"/>
    </source>
</evidence>
<dbReference type="CDD" id="cd21937">
    <property type="entry name" value="ZIP_MycBP-like"/>
    <property type="match status" value="1"/>
</dbReference>
<evidence type="ECO:0000256" key="2">
    <source>
        <dbReference type="ARBA" id="ARBA00009389"/>
    </source>
</evidence>
<dbReference type="InterPro" id="IPR026060">
    <property type="entry name" value="AMY1"/>
</dbReference>
<evidence type="ECO:0000256" key="3">
    <source>
        <dbReference type="ARBA" id="ARBA00023242"/>
    </source>
</evidence>
<keyword evidence="4" id="KW-0175">Coiled coil</keyword>
<comment type="subcellular location">
    <subcellularLocation>
        <location evidence="1">Nucleus</location>
    </subcellularLocation>
</comment>
<accession>A0AAV3B6H0</accession>
<sequence>MASYKAADSKREQFRRYLEKAGVLDTLTKILVELYEEPEKPNNALDFLKQHLGAAGPETADVETLRLEVAELKQKYEAVLEENKELKAKLAQHEPPSDEKRTD</sequence>
<name>A0AAV3B6H0_PYXAD</name>
<dbReference type="GO" id="GO:0003713">
    <property type="term" value="F:transcription coactivator activity"/>
    <property type="evidence" value="ECO:0007669"/>
    <property type="project" value="InterPro"/>
</dbReference>
<dbReference type="Proteomes" id="UP001181693">
    <property type="component" value="Unassembled WGS sequence"/>
</dbReference>
<dbReference type="PRINTS" id="PR02028">
    <property type="entry name" value="CMYCBINDINGP"/>
</dbReference>
<keyword evidence="3" id="KW-0539">Nucleus</keyword>
<evidence type="ECO:0000313" key="6">
    <source>
        <dbReference type="Proteomes" id="UP001181693"/>
    </source>
</evidence>
<dbReference type="Gene3D" id="6.10.250.1060">
    <property type="match status" value="1"/>
</dbReference>
<comment type="similarity">
    <text evidence="2">Belongs to the AMY1 family.</text>
</comment>
<reference evidence="5" key="1">
    <citation type="thesis" date="2020" institute="ProQuest LLC" country="789 East Eisenhower Parkway, Ann Arbor, MI, USA">
        <title>Comparative Genomics and Chromosome Evolution.</title>
        <authorList>
            <person name="Mudd A.B."/>
        </authorList>
    </citation>
    <scope>NUCLEOTIDE SEQUENCE</scope>
    <source>
        <strain evidence="5">1538</strain>
        <tissue evidence="5">Blood</tissue>
    </source>
</reference>
<proteinExistence type="inferred from homology"/>
<protein>
    <recommendedName>
        <fullName evidence="7">c-Myc-binding protein</fullName>
    </recommendedName>
</protein>
<dbReference type="PANTHER" id="PTHR13168">
    <property type="entry name" value="ASSOCIATE OF C-MYC AMY-1"/>
    <property type="match status" value="1"/>
</dbReference>
<feature type="coiled-coil region" evidence="4">
    <location>
        <begin position="62"/>
        <end position="89"/>
    </location>
</feature>
<comment type="caution">
    <text evidence="5">The sequence shown here is derived from an EMBL/GenBank/DDBJ whole genome shotgun (WGS) entry which is preliminary data.</text>
</comment>